<organism evidence="3 4">
    <name type="scientific">Claviceps aff. purpurea</name>
    <dbReference type="NCBI Taxonomy" id="1967640"/>
    <lineage>
        <taxon>Eukaryota</taxon>
        <taxon>Fungi</taxon>
        <taxon>Dikarya</taxon>
        <taxon>Ascomycota</taxon>
        <taxon>Pezizomycotina</taxon>
        <taxon>Sordariomycetes</taxon>
        <taxon>Hypocreomycetidae</taxon>
        <taxon>Hypocreales</taxon>
        <taxon>Clavicipitaceae</taxon>
        <taxon>Claviceps</taxon>
    </lineage>
</organism>
<evidence type="ECO:0000256" key="2">
    <source>
        <dbReference type="SAM" id="Phobius"/>
    </source>
</evidence>
<name>A0A9P7U156_9HYPO</name>
<dbReference type="AlphaFoldDB" id="A0A9P7U156"/>
<evidence type="ECO:0000256" key="1">
    <source>
        <dbReference type="SAM" id="MobiDB-lite"/>
    </source>
</evidence>
<dbReference type="Proteomes" id="UP000707071">
    <property type="component" value="Unassembled WGS sequence"/>
</dbReference>
<feature type="compositionally biased region" description="Basic and acidic residues" evidence="1">
    <location>
        <begin position="117"/>
        <end position="128"/>
    </location>
</feature>
<keyword evidence="2" id="KW-0812">Transmembrane</keyword>
<comment type="caution">
    <text evidence="3">The sequence shown here is derived from an EMBL/GenBank/DDBJ whole genome shotgun (WGS) entry which is preliminary data.</text>
</comment>
<keyword evidence="2" id="KW-0472">Membrane</keyword>
<proteinExistence type="predicted"/>
<dbReference type="EMBL" id="SRRH01000058">
    <property type="protein sequence ID" value="KAG6300724.1"/>
    <property type="molecule type" value="Genomic_DNA"/>
</dbReference>
<keyword evidence="4" id="KW-1185">Reference proteome</keyword>
<accession>A0A9P7U156</accession>
<evidence type="ECO:0000313" key="3">
    <source>
        <dbReference type="EMBL" id="KAG6300724.1"/>
    </source>
</evidence>
<feature type="region of interest" description="Disordered" evidence="1">
    <location>
        <begin position="117"/>
        <end position="143"/>
    </location>
</feature>
<feature type="transmembrane region" description="Helical" evidence="2">
    <location>
        <begin position="14"/>
        <end position="36"/>
    </location>
</feature>
<gene>
    <name evidence="3" type="ORF">E4U09_006359</name>
</gene>
<reference evidence="3 4" key="1">
    <citation type="journal article" date="2020" name="bioRxiv">
        <title>Whole genome comparisons of ergot fungi reveals the divergence and evolution of species within the genus Claviceps are the result of varying mechanisms driving genome evolution and host range expansion.</title>
        <authorList>
            <person name="Wyka S.A."/>
            <person name="Mondo S.J."/>
            <person name="Liu M."/>
            <person name="Dettman J."/>
            <person name="Nalam V."/>
            <person name="Broders K.D."/>
        </authorList>
    </citation>
    <scope>NUCLEOTIDE SEQUENCE [LARGE SCALE GENOMIC DNA]</scope>
    <source>
        <strain evidence="3 4">Clav52</strain>
    </source>
</reference>
<feature type="compositionally biased region" description="Acidic residues" evidence="1">
    <location>
        <begin position="129"/>
        <end position="143"/>
    </location>
</feature>
<keyword evidence="2" id="KW-1133">Transmembrane helix</keyword>
<sequence length="143" mass="16384">MAASSPLLSLLKTIFIPAVISLVLFLLLTFVVLPVWRRYRNRYSQYLPVPSYTSGLSDFFSQRFSLLTLPSTWSRNGGSVDSVDIHDFMEDGEELDSVDPRLVNVFRQVITRGDDRDDHTRRLSRDLEEGFMDDSDDTDSDDN</sequence>
<evidence type="ECO:0000313" key="4">
    <source>
        <dbReference type="Proteomes" id="UP000707071"/>
    </source>
</evidence>
<protein>
    <submittedName>
        <fullName evidence="3">Uncharacterized protein</fullName>
    </submittedName>
</protein>